<gene>
    <name evidence="1" type="ORF">DERF_010147</name>
</gene>
<dbReference type="Proteomes" id="UP000790347">
    <property type="component" value="Unassembled WGS sequence"/>
</dbReference>
<evidence type="ECO:0000313" key="2">
    <source>
        <dbReference type="Proteomes" id="UP000790347"/>
    </source>
</evidence>
<evidence type="ECO:0000313" key="1">
    <source>
        <dbReference type="EMBL" id="KAH9511708.1"/>
    </source>
</evidence>
<name>A0A922HYC8_DERFA</name>
<proteinExistence type="predicted"/>
<dbReference type="AlphaFoldDB" id="A0A922HYC8"/>
<comment type="caution">
    <text evidence="1">The sequence shown here is derived from an EMBL/GenBank/DDBJ whole genome shotgun (WGS) entry which is preliminary data.</text>
</comment>
<protein>
    <submittedName>
        <fullName evidence="1">Uncharacterized protein</fullName>
    </submittedName>
</protein>
<reference evidence="1" key="2">
    <citation type="journal article" date="2022" name="Res Sq">
        <title>Comparative Genomics Reveals Insights into the Divergent Evolution of Astigmatic Mites and Household Pest Adaptations.</title>
        <authorList>
            <person name="Xiong Q."/>
            <person name="Wan A.T.-Y."/>
            <person name="Liu X.-Y."/>
            <person name="Fung C.S.-H."/>
            <person name="Xiao X."/>
            <person name="Malainual N."/>
            <person name="Hou J."/>
            <person name="Wang L."/>
            <person name="Wang M."/>
            <person name="Yang K."/>
            <person name="Cui Y."/>
            <person name="Leung E."/>
            <person name="Nong W."/>
            <person name="Shin S.-K."/>
            <person name="Au S."/>
            <person name="Jeong K.Y."/>
            <person name="Chew F.T."/>
            <person name="Hui J."/>
            <person name="Leung T.F."/>
            <person name="Tungtrongchitr A."/>
            <person name="Zhong N."/>
            <person name="Liu Z."/>
            <person name="Tsui S."/>
        </authorList>
    </citation>
    <scope>NUCLEOTIDE SEQUENCE</scope>
    <source>
        <strain evidence="1">Derf</strain>
        <tissue evidence="1">Whole organism</tissue>
    </source>
</reference>
<organism evidence="1 2">
    <name type="scientific">Dermatophagoides farinae</name>
    <name type="common">American house dust mite</name>
    <dbReference type="NCBI Taxonomy" id="6954"/>
    <lineage>
        <taxon>Eukaryota</taxon>
        <taxon>Metazoa</taxon>
        <taxon>Ecdysozoa</taxon>
        <taxon>Arthropoda</taxon>
        <taxon>Chelicerata</taxon>
        <taxon>Arachnida</taxon>
        <taxon>Acari</taxon>
        <taxon>Acariformes</taxon>
        <taxon>Sarcoptiformes</taxon>
        <taxon>Astigmata</taxon>
        <taxon>Psoroptidia</taxon>
        <taxon>Analgoidea</taxon>
        <taxon>Pyroglyphidae</taxon>
        <taxon>Dermatophagoidinae</taxon>
        <taxon>Dermatophagoides</taxon>
    </lineage>
</organism>
<accession>A0A922HYC8</accession>
<sequence length="64" mass="7051">MIADEFLNSPDQFSSLPARTVTNVPSFTSHNAITLNEIGNVLFERQCIGNGVQMIAGEPFYAYI</sequence>
<dbReference type="EMBL" id="ASGP02000004">
    <property type="protein sequence ID" value="KAH9511708.1"/>
    <property type="molecule type" value="Genomic_DNA"/>
</dbReference>
<keyword evidence="2" id="KW-1185">Reference proteome</keyword>
<reference evidence="1" key="1">
    <citation type="submission" date="2013-05" db="EMBL/GenBank/DDBJ databases">
        <authorList>
            <person name="Yim A.K.Y."/>
            <person name="Chan T.F."/>
            <person name="Ji K.M."/>
            <person name="Liu X.Y."/>
            <person name="Zhou J.W."/>
            <person name="Li R.Q."/>
            <person name="Yang K.Y."/>
            <person name="Li J."/>
            <person name="Li M."/>
            <person name="Law P.T.W."/>
            <person name="Wu Y.L."/>
            <person name="Cai Z.L."/>
            <person name="Qin H."/>
            <person name="Bao Y."/>
            <person name="Leung R.K.K."/>
            <person name="Ng P.K.S."/>
            <person name="Zou J."/>
            <person name="Zhong X.J."/>
            <person name="Ran P.X."/>
            <person name="Zhong N.S."/>
            <person name="Liu Z.G."/>
            <person name="Tsui S.K.W."/>
        </authorList>
    </citation>
    <scope>NUCLEOTIDE SEQUENCE</scope>
    <source>
        <strain evidence="1">Derf</strain>
        <tissue evidence="1">Whole organism</tissue>
    </source>
</reference>